<dbReference type="GO" id="GO:0000976">
    <property type="term" value="F:transcription cis-regulatory region binding"/>
    <property type="evidence" value="ECO:0007669"/>
    <property type="project" value="TreeGrafter"/>
</dbReference>
<keyword evidence="7" id="KW-1185">Reference proteome</keyword>
<name>A0A9Q4FSG4_9HYPH</name>
<keyword evidence="3" id="KW-0804">Transcription</keyword>
<evidence type="ECO:0000256" key="3">
    <source>
        <dbReference type="ARBA" id="ARBA00023163"/>
    </source>
</evidence>
<dbReference type="InterPro" id="IPR009057">
    <property type="entry name" value="Homeodomain-like_sf"/>
</dbReference>
<dbReference type="Proteomes" id="UP001060275">
    <property type="component" value="Unassembled WGS sequence"/>
</dbReference>
<keyword evidence="1" id="KW-0805">Transcription regulation</keyword>
<dbReference type="InterPro" id="IPR001647">
    <property type="entry name" value="HTH_TetR"/>
</dbReference>
<reference evidence="6" key="1">
    <citation type="submission" date="2022-06" db="EMBL/GenBank/DDBJ databases">
        <title>Devosia sp. XJ19-45 genome assembly.</title>
        <authorList>
            <person name="Li B."/>
            <person name="Cai M."/>
            <person name="Nie G."/>
            <person name="Li W."/>
        </authorList>
    </citation>
    <scope>NUCLEOTIDE SEQUENCE</scope>
    <source>
        <strain evidence="6">XJ19-45</strain>
    </source>
</reference>
<gene>
    <name evidence="6" type="ORF">NF348_06965</name>
</gene>
<organism evidence="6 7">
    <name type="scientific">Devosia ureilytica</name>
    <dbReference type="NCBI Taxonomy" id="2952754"/>
    <lineage>
        <taxon>Bacteria</taxon>
        <taxon>Pseudomonadati</taxon>
        <taxon>Pseudomonadota</taxon>
        <taxon>Alphaproteobacteria</taxon>
        <taxon>Hyphomicrobiales</taxon>
        <taxon>Devosiaceae</taxon>
        <taxon>Devosia</taxon>
    </lineage>
</organism>
<dbReference type="PROSITE" id="PS50977">
    <property type="entry name" value="HTH_TETR_2"/>
    <property type="match status" value="1"/>
</dbReference>
<dbReference type="EMBL" id="JAMWDU010000002">
    <property type="protein sequence ID" value="MCP8886840.1"/>
    <property type="molecule type" value="Genomic_DNA"/>
</dbReference>
<evidence type="ECO:0000256" key="4">
    <source>
        <dbReference type="PROSITE-ProRule" id="PRU00335"/>
    </source>
</evidence>
<proteinExistence type="predicted"/>
<dbReference type="PRINTS" id="PR00455">
    <property type="entry name" value="HTHTETR"/>
</dbReference>
<evidence type="ECO:0000256" key="1">
    <source>
        <dbReference type="ARBA" id="ARBA00023015"/>
    </source>
</evidence>
<dbReference type="InterPro" id="IPR050109">
    <property type="entry name" value="HTH-type_TetR-like_transc_reg"/>
</dbReference>
<feature type="DNA-binding region" description="H-T-H motif" evidence="4">
    <location>
        <begin position="32"/>
        <end position="51"/>
    </location>
</feature>
<dbReference type="SUPFAM" id="SSF46689">
    <property type="entry name" value="Homeodomain-like"/>
    <property type="match status" value="1"/>
</dbReference>
<evidence type="ECO:0000259" key="5">
    <source>
        <dbReference type="PROSITE" id="PS50977"/>
    </source>
</evidence>
<keyword evidence="2 4" id="KW-0238">DNA-binding</keyword>
<dbReference type="AlphaFoldDB" id="A0A9Q4FSG4"/>
<accession>A0A9Q4FSG4</accession>
<sequence length="193" mass="19892">MADGAGRMAEKRERILAAARKLFLRNGLRATTMEAMAREAQIAKPTLYAHFADKHAVFGALLEQMVADKHAAFDAALAAEGPVVERIGRALAAMFGVISAAVAGSAHVDELFAAHHAGAELFAASNRKIAEKLAAVLAGAGVGEPERLAALLLASAKGVAEAGIAASGLSDDLMLLAERLVGPEVNTHPPQLG</sequence>
<dbReference type="GO" id="GO:0003700">
    <property type="term" value="F:DNA-binding transcription factor activity"/>
    <property type="evidence" value="ECO:0007669"/>
    <property type="project" value="TreeGrafter"/>
</dbReference>
<evidence type="ECO:0000256" key="2">
    <source>
        <dbReference type="ARBA" id="ARBA00023125"/>
    </source>
</evidence>
<dbReference type="InterPro" id="IPR023772">
    <property type="entry name" value="DNA-bd_HTH_TetR-type_CS"/>
</dbReference>
<dbReference type="Pfam" id="PF00440">
    <property type="entry name" value="TetR_N"/>
    <property type="match status" value="1"/>
</dbReference>
<dbReference type="PROSITE" id="PS01081">
    <property type="entry name" value="HTH_TETR_1"/>
    <property type="match status" value="1"/>
</dbReference>
<dbReference type="Gene3D" id="1.10.357.10">
    <property type="entry name" value="Tetracycline Repressor, domain 2"/>
    <property type="match status" value="1"/>
</dbReference>
<protein>
    <submittedName>
        <fullName evidence="6">TetR/AcrR family transcriptional regulator</fullName>
    </submittedName>
</protein>
<feature type="domain" description="HTH tetR-type" evidence="5">
    <location>
        <begin position="9"/>
        <end position="69"/>
    </location>
</feature>
<dbReference type="FunFam" id="1.10.10.60:FF:000141">
    <property type="entry name" value="TetR family transcriptional regulator"/>
    <property type="match status" value="1"/>
</dbReference>
<comment type="caution">
    <text evidence="6">The sequence shown here is derived from an EMBL/GenBank/DDBJ whole genome shotgun (WGS) entry which is preliminary data.</text>
</comment>
<dbReference type="PANTHER" id="PTHR30055">
    <property type="entry name" value="HTH-TYPE TRANSCRIPTIONAL REGULATOR RUTR"/>
    <property type="match status" value="1"/>
</dbReference>
<dbReference type="RefSeq" id="WP_254673487.1">
    <property type="nucleotide sequence ID" value="NZ_JAMWDU010000002.1"/>
</dbReference>
<evidence type="ECO:0000313" key="7">
    <source>
        <dbReference type="Proteomes" id="UP001060275"/>
    </source>
</evidence>
<dbReference type="PANTHER" id="PTHR30055:SF234">
    <property type="entry name" value="HTH-TYPE TRANSCRIPTIONAL REGULATOR BETI"/>
    <property type="match status" value="1"/>
</dbReference>
<evidence type="ECO:0000313" key="6">
    <source>
        <dbReference type="EMBL" id="MCP8886840.1"/>
    </source>
</evidence>